<dbReference type="AlphaFoldDB" id="A0A9P9DQZ4"/>
<feature type="compositionally biased region" description="Basic and acidic residues" evidence="1">
    <location>
        <begin position="169"/>
        <end position="179"/>
    </location>
</feature>
<dbReference type="EMBL" id="JAGMWT010000008">
    <property type="protein sequence ID" value="KAH7124105.1"/>
    <property type="molecule type" value="Genomic_DNA"/>
</dbReference>
<evidence type="ECO:0000256" key="1">
    <source>
        <dbReference type="SAM" id="MobiDB-lite"/>
    </source>
</evidence>
<dbReference type="OrthoDB" id="5310629at2759"/>
<evidence type="ECO:0000313" key="3">
    <source>
        <dbReference type="Proteomes" id="UP000700596"/>
    </source>
</evidence>
<proteinExistence type="predicted"/>
<sequence>MADPSPRPTPISPPTVSSTTAPPSGPISPVNRTTTFQHASAAGVVSTTTPFIETNTPAINENAPVELDGMPTSPEEIKRRTTGGVEGKETVAPGLDEEDDIAEEFLGELGERGVGKSRRENRAAIIASRSKDPGVIVDLPAEPTAEEVEAAKSAEGTVTPGLPPSVREALGKRDEGARD</sequence>
<feature type="region of interest" description="Disordered" evidence="1">
    <location>
        <begin position="1"/>
        <end position="91"/>
    </location>
</feature>
<accession>A0A9P9DQZ4</accession>
<name>A0A9P9DQZ4_9PLEO</name>
<dbReference type="Proteomes" id="UP000700596">
    <property type="component" value="Unassembled WGS sequence"/>
</dbReference>
<evidence type="ECO:0000313" key="2">
    <source>
        <dbReference type="EMBL" id="KAH7124105.1"/>
    </source>
</evidence>
<keyword evidence="3" id="KW-1185">Reference proteome</keyword>
<reference evidence="2" key="1">
    <citation type="journal article" date="2021" name="Nat. Commun.">
        <title>Genetic determinants of endophytism in the Arabidopsis root mycobiome.</title>
        <authorList>
            <person name="Mesny F."/>
            <person name="Miyauchi S."/>
            <person name="Thiergart T."/>
            <person name="Pickel B."/>
            <person name="Atanasova L."/>
            <person name="Karlsson M."/>
            <person name="Huettel B."/>
            <person name="Barry K.W."/>
            <person name="Haridas S."/>
            <person name="Chen C."/>
            <person name="Bauer D."/>
            <person name="Andreopoulos W."/>
            <person name="Pangilinan J."/>
            <person name="LaButti K."/>
            <person name="Riley R."/>
            <person name="Lipzen A."/>
            <person name="Clum A."/>
            <person name="Drula E."/>
            <person name="Henrissat B."/>
            <person name="Kohler A."/>
            <person name="Grigoriev I.V."/>
            <person name="Martin F.M."/>
            <person name="Hacquard S."/>
        </authorList>
    </citation>
    <scope>NUCLEOTIDE SEQUENCE</scope>
    <source>
        <strain evidence="2">MPI-CAGE-CH-0243</strain>
    </source>
</reference>
<feature type="compositionally biased region" description="Pro residues" evidence="1">
    <location>
        <begin position="1"/>
        <end position="13"/>
    </location>
</feature>
<protein>
    <submittedName>
        <fullName evidence="2">Uncharacterized protein</fullName>
    </submittedName>
</protein>
<gene>
    <name evidence="2" type="ORF">B0J11DRAFT_507134</name>
</gene>
<comment type="caution">
    <text evidence="2">The sequence shown here is derived from an EMBL/GenBank/DDBJ whole genome shotgun (WGS) entry which is preliminary data.</text>
</comment>
<feature type="region of interest" description="Disordered" evidence="1">
    <location>
        <begin position="147"/>
        <end position="179"/>
    </location>
</feature>
<feature type="compositionally biased region" description="Polar residues" evidence="1">
    <location>
        <begin position="45"/>
        <end position="59"/>
    </location>
</feature>
<organism evidence="2 3">
    <name type="scientific">Dendryphion nanum</name>
    <dbReference type="NCBI Taxonomy" id="256645"/>
    <lineage>
        <taxon>Eukaryota</taxon>
        <taxon>Fungi</taxon>
        <taxon>Dikarya</taxon>
        <taxon>Ascomycota</taxon>
        <taxon>Pezizomycotina</taxon>
        <taxon>Dothideomycetes</taxon>
        <taxon>Pleosporomycetidae</taxon>
        <taxon>Pleosporales</taxon>
        <taxon>Torulaceae</taxon>
        <taxon>Dendryphion</taxon>
    </lineage>
</organism>